<keyword evidence="2" id="KW-1185">Reference proteome</keyword>
<accession>A0AAV1WN88</accession>
<dbReference type="AlphaFoldDB" id="A0AAV1WN88"/>
<gene>
    <name evidence="1" type="ORF">LLUT_LOCUS11941</name>
</gene>
<sequence length="254" mass="29056">MVSNCRKRPKETHKIVPMPKKKHVIEKDVHKNNEKDFVINMEIDHSEEVDLHNVTRVKDTPSTSPVDGSNAEVLVDIDANMVDDPVNDLVPNDNTGEDNILVDIELNEAMEVQVVEEIHNPIADDDVDEEVNDECRFTTILTRGLGNHKTQLVLNKLCKSHKPMIDKDGIHHWFWSSLHLKFFFVNDRGPLIPSIWGLCKLDLDPILLFNTYQQVSVVVSVYGKDMFLAVVYGSPNQRLKRFLWEELKGLVLAN</sequence>
<dbReference type="Proteomes" id="UP001497480">
    <property type="component" value="Unassembled WGS sequence"/>
</dbReference>
<comment type="caution">
    <text evidence="1">The sequence shown here is derived from an EMBL/GenBank/DDBJ whole genome shotgun (WGS) entry which is preliminary data.</text>
</comment>
<dbReference type="EMBL" id="CAXHTB010000008">
    <property type="protein sequence ID" value="CAL0310881.1"/>
    <property type="molecule type" value="Genomic_DNA"/>
</dbReference>
<name>A0AAV1WN88_LUPLU</name>
<evidence type="ECO:0000313" key="1">
    <source>
        <dbReference type="EMBL" id="CAL0310881.1"/>
    </source>
</evidence>
<organism evidence="1 2">
    <name type="scientific">Lupinus luteus</name>
    <name type="common">European yellow lupine</name>
    <dbReference type="NCBI Taxonomy" id="3873"/>
    <lineage>
        <taxon>Eukaryota</taxon>
        <taxon>Viridiplantae</taxon>
        <taxon>Streptophyta</taxon>
        <taxon>Embryophyta</taxon>
        <taxon>Tracheophyta</taxon>
        <taxon>Spermatophyta</taxon>
        <taxon>Magnoliopsida</taxon>
        <taxon>eudicotyledons</taxon>
        <taxon>Gunneridae</taxon>
        <taxon>Pentapetalae</taxon>
        <taxon>rosids</taxon>
        <taxon>fabids</taxon>
        <taxon>Fabales</taxon>
        <taxon>Fabaceae</taxon>
        <taxon>Papilionoideae</taxon>
        <taxon>50 kb inversion clade</taxon>
        <taxon>genistoids sensu lato</taxon>
        <taxon>core genistoids</taxon>
        <taxon>Genisteae</taxon>
        <taxon>Lupinus</taxon>
    </lineage>
</organism>
<reference evidence="1 2" key="1">
    <citation type="submission" date="2024-03" db="EMBL/GenBank/DDBJ databases">
        <authorList>
            <person name="Martinez-Hernandez J."/>
        </authorList>
    </citation>
    <scope>NUCLEOTIDE SEQUENCE [LARGE SCALE GENOMIC DNA]</scope>
</reference>
<protein>
    <submittedName>
        <fullName evidence="1">Uncharacterized protein</fullName>
    </submittedName>
</protein>
<proteinExistence type="predicted"/>
<evidence type="ECO:0000313" key="2">
    <source>
        <dbReference type="Proteomes" id="UP001497480"/>
    </source>
</evidence>